<proteinExistence type="predicted"/>
<dbReference type="RefSeq" id="WP_338253949.1">
    <property type="nucleotide sequence ID" value="NZ_BSRI01000002.1"/>
</dbReference>
<organism evidence="1 2">
    <name type="scientific">Dictyobacter halimunensis</name>
    <dbReference type="NCBI Taxonomy" id="3026934"/>
    <lineage>
        <taxon>Bacteria</taxon>
        <taxon>Bacillati</taxon>
        <taxon>Chloroflexota</taxon>
        <taxon>Ktedonobacteria</taxon>
        <taxon>Ktedonobacterales</taxon>
        <taxon>Dictyobacteraceae</taxon>
        <taxon>Dictyobacter</taxon>
    </lineage>
</organism>
<keyword evidence="2" id="KW-1185">Reference proteome</keyword>
<sequence length="131" mass="14230">MTKLWGSVALIAALLLGVSIIHLCVQTTQADSPCVQHTQYTGTIDNIDGVHNTVSLYDPQQKTVDPVMGRVNMVVHTNATTHIYIAHGNTCQSVSLKDLKPGQKLEVWPQGQTIVQMFPLPLRAATIVVTS</sequence>
<dbReference type="Proteomes" id="UP001344906">
    <property type="component" value="Unassembled WGS sequence"/>
</dbReference>
<evidence type="ECO:0000313" key="2">
    <source>
        <dbReference type="Proteomes" id="UP001344906"/>
    </source>
</evidence>
<reference evidence="1 2" key="1">
    <citation type="submission" date="2023-02" db="EMBL/GenBank/DDBJ databases">
        <title>Dictyobacter halimunensis sp. nov., a new member of the class Ktedonobacteria from forest soil in a geothermal area.</title>
        <authorList>
            <person name="Rachmania M.K."/>
            <person name="Ningsih F."/>
            <person name="Sakai Y."/>
            <person name="Yabe S."/>
            <person name="Yokota A."/>
            <person name="Sjamsuridzal W."/>
        </authorList>
    </citation>
    <scope>NUCLEOTIDE SEQUENCE [LARGE SCALE GENOMIC DNA]</scope>
    <source>
        <strain evidence="1 2">S3.2.2.5</strain>
    </source>
</reference>
<name>A0ABQ6FW72_9CHLR</name>
<gene>
    <name evidence="1" type="ORF">KDH_47340</name>
</gene>
<evidence type="ECO:0000313" key="1">
    <source>
        <dbReference type="EMBL" id="GLV57899.1"/>
    </source>
</evidence>
<accession>A0ABQ6FW72</accession>
<dbReference type="EMBL" id="BSRI01000002">
    <property type="protein sequence ID" value="GLV57899.1"/>
    <property type="molecule type" value="Genomic_DNA"/>
</dbReference>
<protein>
    <recommendedName>
        <fullName evidence="3">DUF5666 domain-containing protein</fullName>
    </recommendedName>
</protein>
<comment type="caution">
    <text evidence="1">The sequence shown here is derived from an EMBL/GenBank/DDBJ whole genome shotgun (WGS) entry which is preliminary data.</text>
</comment>
<evidence type="ECO:0008006" key="3">
    <source>
        <dbReference type="Google" id="ProtNLM"/>
    </source>
</evidence>